<reference evidence="2" key="1">
    <citation type="submission" date="2022-04" db="EMBL/GenBank/DDBJ databases">
        <title>Halobacillus sp. isolated from saltern.</title>
        <authorList>
            <person name="Won M."/>
            <person name="Lee C.-M."/>
            <person name="Woen H.-Y."/>
            <person name="Kwon S.-W."/>
        </authorList>
    </citation>
    <scope>NUCLEOTIDE SEQUENCE</scope>
    <source>
        <strain evidence="2">SSHM10-5</strain>
    </source>
</reference>
<proteinExistence type="predicted"/>
<dbReference type="Proteomes" id="UP000830326">
    <property type="component" value="Chromosome"/>
</dbReference>
<dbReference type="Gene3D" id="3.40.50.10090">
    <property type="match status" value="2"/>
</dbReference>
<dbReference type="SUPFAM" id="SSF69618">
    <property type="entry name" value="HemD-like"/>
    <property type="match status" value="1"/>
</dbReference>
<dbReference type="EC" id="4.2.1.75" evidence="2"/>
<dbReference type="InterPro" id="IPR039793">
    <property type="entry name" value="UROS/Hem4"/>
</dbReference>
<keyword evidence="2" id="KW-0456">Lyase</keyword>
<dbReference type="InterPro" id="IPR036108">
    <property type="entry name" value="4pyrrol_syn_uPrphyn_synt_sf"/>
</dbReference>
<dbReference type="GO" id="GO:0004852">
    <property type="term" value="F:uroporphyrinogen-III synthase activity"/>
    <property type="evidence" value="ECO:0007669"/>
    <property type="project" value="UniProtKB-EC"/>
</dbReference>
<keyword evidence="3" id="KW-1185">Reference proteome</keyword>
<protein>
    <submittedName>
        <fullName evidence="2">Uroporphyrinogen-III synthase</fullName>
        <ecNumber evidence="2">4.2.1.75</ecNumber>
    </submittedName>
</protein>
<dbReference type="EMBL" id="CP095075">
    <property type="protein sequence ID" value="UOR12800.1"/>
    <property type="molecule type" value="Genomic_DNA"/>
</dbReference>
<dbReference type="Pfam" id="PF02602">
    <property type="entry name" value="HEM4"/>
    <property type="match status" value="1"/>
</dbReference>
<name>A0ABY4HH89_9BACI</name>
<dbReference type="CDD" id="cd06578">
    <property type="entry name" value="HemD"/>
    <property type="match status" value="1"/>
</dbReference>
<sequence length="269" mass="29858">MNGLDGKQIGVAADRSAEPLSNLIHKKGGNPVVYSIQGKQTLNEQTSCQNIKDYLSETFDWTIFTTGIGAKALADSSVEAGLYPAFIEKLNETNLAIRGKKTLNWCKNNAVQVSMVSEDGTMENLLRTFADEQIAGKRPRVFLQAYNQDDAKLKDELEKIGCSVYLSQPYFYEAPIPQILNELKKAVIEQSLDAVVFTSKTQVKNLLADYPDTQKIIQAFNKQVLAVAVGKVTANELKRNGILNVLQPDHPKMGPMVVALDRYYQQVNN</sequence>
<organism evidence="2 3">
    <name type="scientific">Halobacillus amylolyticus</name>
    <dbReference type="NCBI Taxonomy" id="2932259"/>
    <lineage>
        <taxon>Bacteria</taxon>
        <taxon>Bacillati</taxon>
        <taxon>Bacillota</taxon>
        <taxon>Bacilli</taxon>
        <taxon>Bacillales</taxon>
        <taxon>Bacillaceae</taxon>
        <taxon>Halobacillus</taxon>
    </lineage>
</organism>
<dbReference type="InterPro" id="IPR003754">
    <property type="entry name" value="4pyrrol_synth_uPrphyn_synth"/>
</dbReference>
<accession>A0ABY4HH89</accession>
<dbReference type="NCBIfam" id="NF004584">
    <property type="entry name" value="PRK05928.2-1"/>
    <property type="match status" value="1"/>
</dbReference>
<dbReference type="PANTHER" id="PTHR40082">
    <property type="entry name" value="BLR5956 PROTEIN"/>
    <property type="match status" value="1"/>
</dbReference>
<dbReference type="RefSeq" id="WP_245033852.1">
    <property type="nucleotide sequence ID" value="NZ_CP095075.1"/>
</dbReference>
<feature type="domain" description="Tetrapyrrole biosynthesis uroporphyrinogen III synthase" evidence="1">
    <location>
        <begin position="20"/>
        <end position="257"/>
    </location>
</feature>
<evidence type="ECO:0000313" key="2">
    <source>
        <dbReference type="EMBL" id="UOR12800.1"/>
    </source>
</evidence>
<dbReference type="PANTHER" id="PTHR40082:SF1">
    <property type="entry name" value="BLR5956 PROTEIN"/>
    <property type="match status" value="1"/>
</dbReference>
<gene>
    <name evidence="2" type="ORF">MUO15_04600</name>
</gene>
<evidence type="ECO:0000259" key="1">
    <source>
        <dbReference type="Pfam" id="PF02602"/>
    </source>
</evidence>
<evidence type="ECO:0000313" key="3">
    <source>
        <dbReference type="Proteomes" id="UP000830326"/>
    </source>
</evidence>